<feature type="transmembrane region" description="Helical" evidence="1">
    <location>
        <begin position="83"/>
        <end position="107"/>
    </location>
</feature>
<dbReference type="RefSeq" id="WP_010757305.1">
    <property type="nucleotide sequence ID" value="NZ_ASWD01000001.1"/>
</dbReference>
<dbReference type="PATRIC" id="fig|1158607.3.peg.2288"/>
<evidence type="ECO:0000313" key="3">
    <source>
        <dbReference type="Proteomes" id="UP000013782"/>
    </source>
</evidence>
<comment type="caution">
    <text evidence="2">The sequence shown here is derived from an EMBL/GenBank/DDBJ whole genome shotgun (WGS) entry which is preliminary data.</text>
</comment>
<protein>
    <recommendedName>
        <fullName evidence="4">DUF3899 domain-containing protein</fullName>
    </recommendedName>
</protein>
<evidence type="ECO:0008006" key="4">
    <source>
        <dbReference type="Google" id="ProtNLM"/>
    </source>
</evidence>
<dbReference type="AlphaFoldDB" id="R2QEF0"/>
<dbReference type="EMBL" id="AJAQ01000016">
    <property type="protein sequence ID" value="EOH93618.1"/>
    <property type="molecule type" value="Genomic_DNA"/>
</dbReference>
<dbReference type="OrthoDB" id="2157555at2"/>
<name>R2QEF0_9ENTE</name>
<sequence>MRKIVLPLSLGIIIILAVVGYSAFTDTLTLQALSDRLFLFSLPLMIVSGFLWVRSSGFFHLFQQSFQLKKQKKTAVPSSSIPAGPLMFSLVLTGLLLGASLLFLFIASV</sequence>
<proteinExistence type="predicted"/>
<accession>R2QEF0</accession>
<feature type="transmembrane region" description="Helical" evidence="1">
    <location>
        <begin position="38"/>
        <end position="62"/>
    </location>
</feature>
<gene>
    <name evidence="2" type="ORF">UAU_02314</name>
</gene>
<keyword evidence="3" id="KW-1185">Reference proteome</keyword>
<evidence type="ECO:0000313" key="2">
    <source>
        <dbReference type="EMBL" id="EOH93618.1"/>
    </source>
</evidence>
<keyword evidence="1" id="KW-0472">Membrane</keyword>
<keyword evidence="1" id="KW-0812">Transmembrane</keyword>
<dbReference type="Proteomes" id="UP000013782">
    <property type="component" value="Unassembled WGS sequence"/>
</dbReference>
<keyword evidence="1" id="KW-1133">Transmembrane helix</keyword>
<reference evidence="2 3" key="1">
    <citation type="submission" date="2013-02" db="EMBL/GenBank/DDBJ databases">
        <title>The Genome Sequence of Enterococcus pallens BAA-351.</title>
        <authorList>
            <consortium name="The Broad Institute Genome Sequencing Platform"/>
            <consortium name="The Broad Institute Genome Sequencing Center for Infectious Disease"/>
            <person name="Earl A.M."/>
            <person name="Gilmore M.S."/>
            <person name="Lebreton F."/>
            <person name="Walker B."/>
            <person name="Young S.K."/>
            <person name="Zeng Q."/>
            <person name="Gargeya S."/>
            <person name="Fitzgerald M."/>
            <person name="Haas B."/>
            <person name="Abouelleil A."/>
            <person name="Alvarado L."/>
            <person name="Arachchi H.M."/>
            <person name="Berlin A.M."/>
            <person name="Chapman S.B."/>
            <person name="Dewar J."/>
            <person name="Goldberg J."/>
            <person name="Griggs A."/>
            <person name="Gujja S."/>
            <person name="Hansen M."/>
            <person name="Howarth C."/>
            <person name="Imamovic A."/>
            <person name="Larimer J."/>
            <person name="McCowan C."/>
            <person name="Murphy C."/>
            <person name="Neiman D."/>
            <person name="Pearson M."/>
            <person name="Priest M."/>
            <person name="Roberts A."/>
            <person name="Saif S."/>
            <person name="Shea T."/>
            <person name="Sisk P."/>
            <person name="Sykes S."/>
            <person name="Wortman J."/>
            <person name="Nusbaum C."/>
            <person name="Birren B."/>
        </authorList>
    </citation>
    <scope>NUCLEOTIDE SEQUENCE [LARGE SCALE GENOMIC DNA]</scope>
    <source>
        <strain evidence="2 3">ATCC BAA-351</strain>
    </source>
</reference>
<evidence type="ECO:0000256" key="1">
    <source>
        <dbReference type="SAM" id="Phobius"/>
    </source>
</evidence>
<dbReference type="HOGENOM" id="CLU_170195_0_0_9"/>
<dbReference type="STRING" id="160454.RV10_GL002951"/>
<organism evidence="2 3">
    <name type="scientific">Enterococcus pallens ATCC BAA-351</name>
    <dbReference type="NCBI Taxonomy" id="1158607"/>
    <lineage>
        <taxon>Bacteria</taxon>
        <taxon>Bacillati</taxon>
        <taxon>Bacillota</taxon>
        <taxon>Bacilli</taxon>
        <taxon>Lactobacillales</taxon>
        <taxon>Enterococcaceae</taxon>
        <taxon>Enterococcus</taxon>
    </lineage>
</organism>